<dbReference type="Proteomes" id="UP000193925">
    <property type="component" value="Chromosome AFERRI"/>
</dbReference>
<reference evidence="1" key="2">
    <citation type="submission" date="2014-07" db="EMBL/GenBank/DDBJ databases">
        <title>Initial genome analysis of the psychrotolerant acidophile Acidithiobacillus ferrivorans CF27: insights into iron and sulfur oxidation pathways and into biofilm formation.</title>
        <authorList>
            <person name="Talla E."/>
            <person name="Hedrich S."/>
            <person name="Mangenot S."/>
            <person name="Ji B."/>
            <person name="Johnson D.B."/>
            <person name="Barbe V."/>
            <person name="Bonnefoy V."/>
        </authorList>
    </citation>
    <scope>NUCLEOTIDE SEQUENCE [LARGE SCALE GENOMIC DNA]</scope>
    <source>
        <strain evidence="1">CF27</strain>
    </source>
</reference>
<evidence type="ECO:0000313" key="2">
    <source>
        <dbReference type="EMBL" id="SMH64897.1"/>
    </source>
</evidence>
<organism evidence="1">
    <name type="scientific">Acidithiobacillus ferrivorans</name>
    <dbReference type="NCBI Taxonomy" id="160808"/>
    <lineage>
        <taxon>Bacteria</taxon>
        <taxon>Pseudomonadati</taxon>
        <taxon>Pseudomonadota</taxon>
        <taxon>Acidithiobacillia</taxon>
        <taxon>Acidithiobacillales</taxon>
        <taxon>Acidithiobacillaceae</taxon>
        <taxon>Acidithiobacillus</taxon>
    </lineage>
</organism>
<accession>A0A060UKK9</accession>
<dbReference type="AlphaFoldDB" id="A0A060UKK9"/>
<dbReference type="EMBL" id="CCCS020000017">
    <property type="protein sequence ID" value="CDQ09227.1"/>
    <property type="molecule type" value="Genomic_DNA"/>
</dbReference>
<proteinExistence type="predicted"/>
<reference evidence="2 3" key="3">
    <citation type="submission" date="2017-03" db="EMBL/GenBank/DDBJ databases">
        <authorList>
            <person name="Regsiter A."/>
            <person name="William W."/>
        </authorList>
    </citation>
    <scope>NUCLEOTIDE SEQUENCE [LARGE SCALE GENOMIC DNA]</scope>
    <source>
        <strain evidence="2">PRJEB5721</strain>
    </source>
</reference>
<dbReference type="RefSeq" id="WP_035191639.1">
    <property type="nucleotide sequence ID" value="NZ_CCCS020000017.1"/>
</dbReference>
<dbReference type="EMBL" id="LT841305">
    <property type="protein sequence ID" value="SMH64897.1"/>
    <property type="molecule type" value="Genomic_DNA"/>
</dbReference>
<protein>
    <submittedName>
        <fullName evidence="1">Uncharacterized protein</fullName>
    </submittedName>
</protein>
<reference evidence="1" key="1">
    <citation type="submission" date="2014-03" db="EMBL/GenBank/DDBJ databases">
        <authorList>
            <person name="Genoscope - CEA"/>
        </authorList>
    </citation>
    <scope>NUCLEOTIDE SEQUENCE [LARGE SCALE GENOMIC DNA]</scope>
    <source>
        <strain evidence="1">CF27</strain>
    </source>
</reference>
<name>A0A060UKK9_9PROT</name>
<evidence type="ECO:0000313" key="1">
    <source>
        <dbReference type="EMBL" id="CDQ09227.1"/>
    </source>
</evidence>
<gene>
    <name evidence="2" type="ORF">AFERRI_10931</name>
    <name evidence="1" type="ORF">AFERRI_240061</name>
</gene>
<sequence>MFNYKVAADLLAGRISNVSHAATVFILVHDIFATNMNNMAAAAGAWIVMQGLSFILKSWSDGLPAP</sequence>
<evidence type="ECO:0000313" key="3">
    <source>
        <dbReference type="Proteomes" id="UP000193925"/>
    </source>
</evidence>
<keyword evidence="3" id="KW-1185">Reference proteome</keyword>